<keyword evidence="1" id="KW-0732">Signal</keyword>
<protein>
    <recommendedName>
        <fullName evidence="4">Carboxypeptidase-like regulatory domain-containing protein</fullName>
    </recommendedName>
</protein>
<feature type="signal peptide" evidence="1">
    <location>
        <begin position="1"/>
        <end position="23"/>
    </location>
</feature>
<dbReference type="RefSeq" id="WP_035079190.1">
    <property type="nucleotide sequence ID" value="NZ_JMIH01000035.1"/>
</dbReference>
<dbReference type="InterPro" id="IPR008969">
    <property type="entry name" value="CarboxyPept-like_regulatory"/>
</dbReference>
<dbReference type="STRING" id="1048983.EL17_21055"/>
<dbReference type="OrthoDB" id="9784036at2"/>
<comment type="caution">
    <text evidence="2">The sequence shown here is derived from an EMBL/GenBank/DDBJ whole genome shotgun (WGS) entry which is preliminary data.</text>
</comment>
<dbReference type="SUPFAM" id="SSF49464">
    <property type="entry name" value="Carboxypeptidase regulatory domain-like"/>
    <property type="match status" value="1"/>
</dbReference>
<evidence type="ECO:0000256" key="1">
    <source>
        <dbReference type="SAM" id="SignalP"/>
    </source>
</evidence>
<organism evidence="2 3">
    <name type="scientific">Anditalea andensis</name>
    <dbReference type="NCBI Taxonomy" id="1048983"/>
    <lineage>
        <taxon>Bacteria</taxon>
        <taxon>Pseudomonadati</taxon>
        <taxon>Bacteroidota</taxon>
        <taxon>Cytophagia</taxon>
        <taxon>Cytophagales</taxon>
        <taxon>Cytophagaceae</taxon>
        <taxon>Anditalea</taxon>
    </lineage>
</organism>
<evidence type="ECO:0008006" key="4">
    <source>
        <dbReference type="Google" id="ProtNLM"/>
    </source>
</evidence>
<dbReference type="Pfam" id="PF13715">
    <property type="entry name" value="CarbopepD_reg_2"/>
    <property type="match status" value="1"/>
</dbReference>
<dbReference type="AlphaFoldDB" id="A0A074LDH8"/>
<keyword evidence="3" id="KW-1185">Reference proteome</keyword>
<dbReference type="Gene3D" id="2.60.40.1120">
    <property type="entry name" value="Carboxypeptidase-like, regulatory domain"/>
    <property type="match status" value="1"/>
</dbReference>
<evidence type="ECO:0000313" key="2">
    <source>
        <dbReference type="EMBL" id="KEO71847.1"/>
    </source>
</evidence>
<dbReference type="Proteomes" id="UP000027821">
    <property type="component" value="Unassembled WGS sequence"/>
</dbReference>
<evidence type="ECO:0000313" key="3">
    <source>
        <dbReference type="Proteomes" id="UP000027821"/>
    </source>
</evidence>
<name>A0A074LDH8_9BACT</name>
<feature type="chain" id="PRO_5001696018" description="Carboxypeptidase-like regulatory domain-containing protein" evidence="1">
    <location>
        <begin position="24"/>
        <end position="282"/>
    </location>
</feature>
<reference evidence="2 3" key="1">
    <citation type="submission" date="2014-04" db="EMBL/GenBank/DDBJ databases">
        <title>Characterization and application of a salt tolerant electro-active bacterium.</title>
        <authorList>
            <person name="Yang L."/>
            <person name="Wei S."/>
            <person name="Tay Q.X.M."/>
        </authorList>
    </citation>
    <scope>NUCLEOTIDE SEQUENCE [LARGE SCALE GENOMIC DNA]</scope>
    <source>
        <strain evidence="2 3">LY1</strain>
    </source>
</reference>
<gene>
    <name evidence="2" type="ORF">EL17_21055</name>
</gene>
<sequence>MINLTKFIFSIFASTFICSLLHAQSIGGTITDEKTREPLSYVHIGISGKGIGTISDEKGRFNLQLQESFFSDTLTFSIIGYNIFFTPISDLLVGNGNIKMTQSVIQLKEVIVEGQKSKELLRFGRTKPTKVTTGASGIESYGIGQEIGTTIKSDGGVYLIDAINFHHRWNTVDSILYRINIYSIKDQMPHNSILEKELFVMAYKRDKWVTKKIDDLILFDQDLFVSIELVRRWNNKGDNQLFYSHGDGLREWQSYIRPTSLAPWTSEFSIPLTLYLSVEKIE</sequence>
<dbReference type="EMBL" id="JMIH01000035">
    <property type="protein sequence ID" value="KEO71847.1"/>
    <property type="molecule type" value="Genomic_DNA"/>
</dbReference>
<accession>A0A074LDH8</accession>
<dbReference type="eggNOG" id="COG2304">
    <property type="taxonomic scope" value="Bacteria"/>
</dbReference>
<proteinExistence type="predicted"/>